<protein>
    <submittedName>
        <fullName evidence="1">Uncharacterized protein</fullName>
    </submittedName>
</protein>
<reference evidence="1" key="1">
    <citation type="submission" date="2022-01" db="EMBL/GenBank/DDBJ databases">
        <authorList>
            <person name="King R."/>
        </authorList>
    </citation>
    <scope>NUCLEOTIDE SEQUENCE</scope>
</reference>
<dbReference type="Proteomes" id="UP001153709">
    <property type="component" value="Chromosome 10"/>
</dbReference>
<evidence type="ECO:0000313" key="1">
    <source>
        <dbReference type="EMBL" id="CAH1256451.1"/>
    </source>
</evidence>
<proteinExistence type="predicted"/>
<organism evidence="1 2">
    <name type="scientific">Diabrotica balteata</name>
    <name type="common">Banded cucumber beetle</name>
    <dbReference type="NCBI Taxonomy" id="107213"/>
    <lineage>
        <taxon>Eukaryota</taxon>
        <taxon>Metazoa</taxon>
        <taxon>Ecdysozoa</taxon>
        <taxon>Arthropoda</taxon>
        <taxon>Hexapoda</taxon>
        <taxon>Insecta</taxon>
        <taxon>Pterygota</taxon>
        <taxon>Neoptera</taxon>
        <taxon>Endopterygota</taxon>
        <taxon>Coleoptera</taxon>
        <taxon>Polyphaga</taxon>
        <taxon>Cucujiformia</taxon>
        <taxon>Chrysomeloidea</taxon>
        <taxon>Chrysomelidae</taxon>
        <taxon>Galerucinae</taxon>
        <taxon>Diabroticina</taxon>
        <taxon>Diabroticites</taxon>
        <taxon>Diabrotica</taxon>
    </lineage>
</organism>
<accession>A0A9P0DYK7</accession>
<dbReference type="EMBL" id="OU898285">
    <property type="protein sequence ID" value="CAH1256451.1"/>
    <property type="molecule type" value="Genomic_DNA"/>
</dbReference>
<dbReference type="AlphaFoldDB" id="A0A9P0DYK7"/>
<name>A0A9P0DYK7_DIABA</name>
<keyword evidence="2" id="KW-1185">Reference proteome</keyword>
<dbReference type="OrthoDB" id="6376425at2759"/>
<evidence type="ECO:0000313" key="2">
    <source>
        <dbReference type="Proteomes" id="UP001153709"/>
    </source>
</evidence>
<gene>
    <name evidence="1" type="ORF">DIABBA_LOCUS2640</name>
</gene>
<sequence>MKVKMQYFTISKIRLITLLIINELMTLALALPRAKDSRGTGEVIARNGIQTEPTCEELKAMWRFSKRQSRAAEITNELPMYRDPFRENVWTPYYATSRSVGGQKIGRFRTRPIYGTLITTPRSSDERYKAFQEVARLYGMPISSEPRRKMTTTFRLPGGGRIRTVGMSPVQGSFQHLKELIKTERARELEQQRASEEAAARAATLKELATGKQKTHGYMDTYEYLADEPDFDPDEENLQKPGLLSFPNPMAPPSRTMNLRMVPDLAYTRSAGRPRTYRPTIFDTSFTDGYSGYLP</sequence>